<name>A0A9D4LA86_DREPO</name>
<evidence type="ECO:0000256" key="2">
    <source>
        <dbReference type="ARBA" id="ARBA00022729"/>
    </source>
</evidence>
<evidence type="ECO:0000256" key="8">
    <source>
        <dbReference type="ARBA" id="ARBA00041661"/>
    </source>
</evidence>
<keyword evidence="2" id="KW-0732">Signal</keyword>
<keyword evidence="10" id="KW-1133">Transmembrane helix</keyword>
<comment type="caution">
    <text evidence="12">The sequence shown here is derived from an EMBL/GenBank/DDBJ whole genome shotgun (WGS) entry which is preliminary data.</text>
</comment>
<evidence type="ECO:0000313" key="12">
    <source>
        <dbReference type="EMBL" id="KAH3854855.1"/>
    </source>
</evidence>
<feature type="compositionally biased region" description="Basic and acidic residues" evidence="9">
    <location>
        <begin position="204"/>
        <end position="221"/>
    </location>
</feature>
<feature type="region of interest" description="Disordered" evidence="9">
    <location>
        <begin position="341"/>
        <end position="376"/>
    </location>
</feature>
<dbReference type="GO" id="GO:0005788">
    <property type="term" value="C:endoplasmic reticulum lumen"/>
    <property type="evidence" value="ECO:0007669"/>
    <property type="project" value="UniProtKB-SubCell"/>
</dbReference>
<protein>
    <recommendedName>
        <fullName evidence="7">Endoplasmic reticulum lectin 1</fullName>
    </recommendedName>
    <alternativeName>
        <fullName evidence="8">ER lectin</fullName>
    </alternativeName>
</protein>
<dbReference type="InterPro" id="IPR044865">
    <property type="entry name" value="MRH_dom"/>
</dbReference>
<evidence type="ECO:0000256" key="7">
    <source>
        <dbReference type="ARBA" id="ARBA00041108"/>
    </source>
</evidence>
<keyword evidence="5" id="KW-1015">Disulfide bond</keyword>
<reference evidence="12" key="2">
    <citation type="submission" date="2020-11" db="EMBL/GenBank/DDBJ databases">
        <authorList>
            <person name="McCartney M.A."/>
            <person name="Auch B."/>
            <person name="Kono T."/>
            <person name="Mallez S."/>
            <person name="Becker A."/>
            <person name="Gohl D.M."/>
            <person name="Silverstein K.A.T."/>
            <person name="Koren S."/>
            <person name="Bechman K.B."/>
            <person name="Herman A."/>
            <person name="Abrahante J.E."/>
            <person name="Garbe J."/>
        </authorList>
    </citation>
    <scope>NUCLEOTIDE SEQUENCE</scope>
    <source>
        <strain evidence="12">Duluth1</strain>
        <tissue evidence="12">Whole animal</tissue>
    </source>
</reference>
<dbReference type="AlphaFoldDB" id="A0A9D4LA86"/>
<sequence>MKHKANEFFRNMKALAGPQELFLATLIRRKLVWLEHISRYDLLWETMLQGTAERGRRRMCIISILTVSVILVGIGRTGKANFSPIKDDDLYEINWSGQTNIEKIKHESNNREIILMQTEENEYFQCVIPESRESIDATRKATYNGPSPDELMKELFSSPSCSYRIESYWTYELCHGKHIRQYHDNKELGVQVKTQEYFLGKMNTPKEPEHKDPPSKDVETQPNRELRTVKIDGLELPYYGVEMGEGTTCDLTGKPRLSHVKYICQPNGRGEIYHLKETSSCEYDVIILTAVLCRHPSFKPKDPPVSPIDCHAMDGSPQKPSHLAQLLQDEGILLEPQTADNIEAPSEGSPLPQGAPATAIPSQTTAPQRTNAQEANTKIGIEADKSLLRDFLAGDYCIHGGSGWWKHEFCYKKHAKQYHEDKNGDTVVFLGHWDKEQHLQWLNKNPSKRPKPLEERKFVSMLYTNGDVCDLTNKPRFVEVKLKCLKDAVQPHAVSIYLVEPSPCEYILGVESPLLCNILEEADQNGLLDHVVL</sequence>
<keyword evidence="4" id="KW-0256">Endoplasmic reticulum</keyword>
<keyword evidence="10" id="KW-0472">Membrane</keyword>
<evidence type="ECO:0000259" key="11">
    <source>
        <dbReference type="PROSITE" id="PS51914"/>
    </source>
</evidence>
<keyword evidence="13" id="KW-1185">Reference proteome</keyword>
<dbReference type="SUPFAM" id="SSF50911">
    <property type="entry name" value="Mannose 6-phosphate receptor domain"/>
    <property type="match status" value="2"/>
</dbReference>
<evidence type="ECO:0000256" key="5">
    <source>
        <dbReference type="ARBA" id="ARBA00023157"/>
    </source>
</evidence>
<evidence type="ECO:0000256" key="10">
    <source>
        <dbReference type="SAM" id="Phobius"/>
    </source>
</evidence>
<dbReference type="Gene3D" id="2.70.130.10">
    <property type="entry name" value="Mannose-6-phosphate receptor binding domain"/>
    <property type="match status" value="2"/>
</dbReference>
<dbReference type="FunFam" id="2.70.130.10:FF:000001">
    <property type="entry name" value="Endoplasmic reticulum lectin 1"/>
    <property type="match status" value="1"/>
</dbReference>
<dbReference type="PROSITE" id="PS51914">
    <property type="entry name" value="MRH"/>
    <property type="match status" value="2"/>
</dbReference>
<feature type="transmembrane region" description="Helical" evidence="10">
    <location>
        <begin position="59"/>
        <end position="78"/>
    </location>
</feature>
<evidence type="ECO:0000313" key="13">
    <source>
        <dbReference type="Proteomes" id="UP000828390"/>
    </source>
</evidence>
<comment type="subcellular location">
    <subcellularLocation>
        <location evidence="1">Endoplasmic reticulum lumen</location>
    </subcellularLocation>
</comment>
<dbReference type="EMBL" id="JAIWYP010000003">
    <property type="protein sequence ID" value="KAH3854855.1"/>
    <property type="molecule type" value="Genomic_DNA"/>
</dbReference>
<dbReference type="InterPro" id="IPR009011">
    <property type="entry name" value="Man6P_isomerase_rcpt-bd_dom_sf"/>
</dbReference>
<evidence type="ECO:0000256" key="6">
    <source>
        <dbReference type="ARBA" id="ARBA00037585"/>
    </source>
</evidence>
<evidence type="ECO:0000256" key="9">
    <source>
        <dbReference type="SAM" id="MobiDB-lite"/>
    </source>
</evidence>
<feature type="domain" description="MRH" evidence="11">
    <location>
        <begin position="395"/>
        <end position="518"/>
    </location>
</feature>
<dbReference type="Pfam" id="PF07915">
    <property type="entry name" value="PRKCSH"/>
    <property type="match status" value="2"/>
</dbReference>
<evidence type="ECO:0000256" key="4">
    <source>
        <dbReference type="ARBA" id="ARBA00022824"/>
    </source>
</evidence>
<dbReference type="FunFam" id="2.70.130.10:FF:000003">
    <property type="entry name" value="Endoplasmic reticulum lectin 1"/>
    <property type="match status" value="1"/>
</dbReference>
<dbReference type="GO" id="GO:0030968">
    <property type="term" value="P:endoplasmic reticulum unfolded protein response"/>
    <property type="evidence" value="ECO:0007669"/>
    <property type="project" value="InterPro"/>
</dbReference>
<feature type="compositionally biased region" description="Polar residues" evidence="9">
    <location>
        <begin position="360"/>
        <end position="376"/>
    </location>
</feature>
<accession>A0A9D4LA86</accession>
<dbReference type="InterPro" id="IPR045149">
    <property type="entry name" value="OS-9-like"/>
</dbReference>
<dbReference type="InterPro" id="IPR012913">
    <property type="entry name" value="OS9-like_dom"/>
</dbReference>
<gene>
    <name evidence="12" type="ORF">DPMN_097413</name>
</gene>
<keyword evidence="3" id="KW-0677">Repeat</keyword>
<dbReference type="PANTHER" id="PTHR15414:SF0">
    <property type="entry name" value="ENDOPLASMIC RETICULUM LECTIN 1"/>
    <property type="match status" value="1"/>
</dbReference>
<evidence type="ECO:0000256" key="1">
    <source>
        <dbReference type="ARBA" id="ARBA00004319"/>
    </source>
</evidence>
<comment type="function">
    <text evidence="6">Probable lectin that binds selectively to improperly folded lumenal proteins. May function in endoplasmic reticulum quality control and endoplasmic reticulum-associated degradation (ERAD) of both non-glycosylated proteins and glycoproteins.</text>
</comment>
<feature type="region of interest" description="Disordered" evidence="9">
    <location>
        <begin position="202"/>
        <end position="221"/>
    </location>
</feature>
<dbReference type="Proteomes" id="UP000828390">
    <property type="component" value="Unassembled WGS sequence"/>
</dbReference>
<evidence type="ECO:0000256" key="3">
    <source>
        <dbReference type="ARBA" id="ARBA00022737"/>
    </source>
</evidence>
<keyword evidence="10" id="KW-0812">Transmembrane</keyword>
<organism evidence="12 13">
    <name type="scientific">Dreissena polymorpha</name>
    <name type="common">Zebra mussel</name>
    <name type="synonym">Mytilus polymorpha</name>
    <dbReference type="NCBI Taxonomy" id="45954"/>
    <lineage>
        <taxon>Eukaryota</taxon>
        <taxon>Metazoa</taxon>
        <taxon>Spiralia</taxon>
        <taxon>Lophotrochozoa</taxon>
        <taxon>Mollusca</taxon>
        <taxon>Bivalvia</taxon>
        <taxon>Autobranchia</taxon>
        <taxon>Heteroconchia</taxon>
        <taxon>Euheterodonta</taxon>
        <taxon>Imparidentia</taxon>
        <taxon>Neoheterodontei</taxon>
        <taxon>Myida</taxon>
        <taxon>Dreissenoidea</taxon>
        <taxon>Dreissenidae</taxon>
        <taxon>Dreissena</taxon>
    </lineage>
</organism>
<dbReference type="GO" id="GO:0030970">
    <property type="term" value="P:retrograde protein transport, ER to cytosol"/>
    <property type="evidence" value="ECO:0007669"/>
    <property type="project" value="TreeGrafter"/>
</dbReference>
<reference evidence="12" key="1">
    <citation type="journal article" date="2019" name="bioRxiv">
        <title>The Genome of the Zebra Mussel, Dreissena polymorpha: A Resource for Invasive Species Research.</title>
        <authorList>
            <person name="McCartney M.A."/>
            <person name="Auch B."/>
            <person name="Kono T."/>
            <person name="Mallez S."/>
            <person name="Zhang Y."/>
            <person name="Obille A."/>
            <person name="Becker A."/>
            <person name="Abrahante J.E."/>
            <person name="Garbe J."/>
            <person name="Badalamenti J.P."/>
            <person name="Herman A."/>
            <person name="Mangelson H."/>
            <person name="Liachko I."/>
            <person name="Sullivan S."/>
            <person name="Sone E.D."/>
            <person name="Koren S."/>
            <person name="Silverstein K.A.T."/>
            <person name="Beckman K.B."/>
            <person name="Gohl D.M."/>
        </authorList>
    </citation>
    <scope>NUCLEOTIDE SEQUENCE</scope>
    <source>
        <strain evidence="12">Duluth1</strain>
        <tissue evidence="12">Whole animal</tissue>
    </source>
</reference>
<dbReference type="PANTHER" id="PTHR15414">
    <property type="entry name" value="OS-9-RELATED"/>
    <property type="match status" value="1"/>
</dbReference>
<proteinExistence type="predicted"/>
<feature type="domain" description="MRH" evidence="11">
    <location>
        <begin position="159"/>
        <end position="295"/>
    </location>
</feature>